<comment type="caution">
    <text evidence="2">The sequence shown here is derived from an EMBL/GenBank/DDBJ whole genome shotgun (WGS) entry which is preliminary data.</text>
</comment>
<gene>
    <name evidence="2" type="ORF">HanXRQr2_Chr14g0633471</name>
</gene>
<reference evidence="2" key="2">
    <citation type="submission" date="2020-06" db="EMBL/GenBank/DDBJ databases">
        <title>Helianthus annuus Genome sequencing and assembly Release 2.</title>
        <authorList>
            <person name="Gouzy J."/>
            <person name="Langlade N."/>
            <person name="Munos S."/>
        </authorList>
    </citation>
    <scope>NUCLEOTIDE SEQUENCE</scope>
    <source>
        <tissue evidence="2">Leaves</tissue>
    </source>
</reference>
<organism evidence="2 3">
    <name type="scientific">Helianthus annuus</name>
    <name type="common">Common sunflower</name>
    <dbReference type="NCBI Taxonomy" id="4232"/>
    <lineage>
        <taxon>Eukaryota</taxon>
        <taxon>Viridiplantae</taxon>
        <taxon>Streptophyta</taxon>
        <taxon>Embryophyta</taxon>
        <taxon>Tracheophyta</taxon>
        <taxon>Spermatophyta</taxon>
        <taxon>Magnoliopsida</taxon>
        <taxon>eudicotyledons</taxon>
        <taxon>Gunneridae</taxon>
        <taxon>Pentapetalae</taxon>
        <taxon>asterids</taxon>
        <taxon>campanulids</taxon>
        <taxon>Asterales</taxon>
        <taxon>Asteraceae</taxon>
        <taxon>Asteroideae</taxon>
        <taxon>Heliantheae alliance</taxon>
        <taxon>Heliantheae</taxon>
        <taxon>Helianthus</taxon>
    </lineage>
</organism>
<dbReference type="PANTHER" id="PTHR31099">
    <property type="entry name" value="OS06G0165300 PROTEIN"/>
    <property type="match status" value="1"/>
</dbReference>
<dbReference type="EMBL" id="MNCJ02000329">
    <property type="protein sequence ID" value="KAF5768189.1"/>
    <property type="molecule type" value="Genomic_DNA"/>
</dbReference>
<dbReference type="Gramene" id="mRNA:HanXRQr2_Chr14g0633471">
    <property type="protein sequence ID" value="mRNA:HanXRQr2_Chr14g0633471"/>
    <property type="gene ID" value="HanXRQr2_Chr14g0633471"/>
</dbReference>
<protein>
    <submittedName>
        <fullName evidence="2">Uncharacterized protein</fullName>
    </submittedName>
</protein>
<keyword evidence="1" id="KW-0175">Coiled coil</keyword>
<sequence length="353" mass="40678">MPQTPIGPKDTLGDIYYRTYTEEARDDVPHQPVWCLKKKDTFVLFVACRDWFLGSFPPREVNRQRVRTHEGLYHAYIIGEANARSANHQIVHEWRIMNKDRADWEKYRERLLKEVWDFEQIRNKFAEKKAAFEAEKKSEEWVREGLKSKLQAAEELLSKERAEWRKVCEKDNQRIYDARSKITDLKAEIATLKGKVEEVQADKERVEAELNARVENSDKDLATKDVEIAELKRRLFEAHEKNESLEIDLEAERVKVETAEEAKKKAEEARDISTFALNVAQNNYAETQTIVDTLVSEFEWMRSRGAAAASFSCFALGFIANSILNATELDEVVAALIDASCAVGHRGGYLECA</sequence>
<reference evidence="2" key="1">
    <citation type="journal article" date="2017" name="Nature">
        <title>The sunflower genome provides insights into oil metabolism, flowering and Asterid evolution.</title>
        <authorList>
            <person name="Badouin H."/>
            <person name="Gouzy J."/>
            <person name="Grassa C.J."/>
            <person name="Murat F."/>
            <person name="Staton S.E."/>
            <person name="Cottret L."/>
            <person name="Lelandais-Briere C."/>
            <person name="Owens G.L."/>
            <person name="Carrere S."/>
            <person name="Mayjonade B."/>
            <person name="Legrand L."/>
            <person name="Gill N."/>
            <person name="Kane N.C."/>
            <person name="Bowers J.E."/>
            <person name="Hubner S."/>
            <person name="Bellec A."/>
            <person name="Berard A."/>
            <person name="Berges H."/>
            <person name="Blanchet N."/>
            <person name="Boniface M.C."/>
            <person name="Brunel D."/>
            <person name="Catrice O."/>
            <person name="Chaidir N."/>
            <person name="Claudel C."/>
            <person name="Donnadieu C."/>
            <person name="Faraut T."/>
            <person name="Fievet G."/>
            <person name="Helmstetter N."/>
            <person name="King M."/>
            <person name="Knapp S.J."/>
            <person name="Lai Z."/>
            <person name="Le Paslier M.C."/>
            <person name="Lippi Y."/>
            <person name="Lorenzon L."/>
            <person name="Mandel J.R."/>
            <person name="Marage G."/>
            <person name="Marchand G."/>
            <person name="Marquand E."/>
            <person name="Bret-Mestries E."/>
            <person name="Morien E."/>
            <person name="Nambeesan S."/>
            <person name="Nguyen T."/>
            <person name="Pegot-Espagnet P."/>
            <person name="Pouilly N."/>
            <person name="Raftis F."/>
            <person name="Sallet E."/>
            <person name="Schiex T."/>
            <person name="Thomas J."/>
            <person name="Vandecasteele C."/>
            <person name="Vares D."/>
            <person name="Vear F."/>
            <person name="Vautrin S."/>
            <person name="Crespi M."/>
            <person name="Mangin B."/>
            <person name="Burke J.M."/>
            <person name="Salse J."/>
            <person name="Munos S."/>
            <person name="Vincourt P."/>
            <person name="Rieseberg L.H."/>
            <person name="Langlade N.B."/>
        </authorList>
    </citation>
    <scope>NUCLEOTIDE SEQUENCE</scope>
    <source>
        <tissue evidence="2">Leaves</tissue>
    </source>
</reference>
<evidence type="ECO:0000313" key="2">
    <source>
        <dbReference type="EMBL" id="KAF5768189.1"/>
    </source>
</evidence>
<evidence type="ECO:0000313" key="3">
    <source>
        <dbReference type="Proteomes" id="UP000215914"/>
    </source>
</evidence>
<dbReference type="PANTHER" id="PTHR31099:SF49">
    <property type="entry name" value="MYOSIN HEAVY CHAIN-LIKE PROTEIN"/>
    <property type="match status" value="1"/>
</dbReference>
<evidence type="ECO:0000256" key="1">
    <source>
        <dbReference type="SAM" id="Coils"/>
    </source>
</evidence>
<feature type="coiled-coil region" evidence="1">
    <location>
        <begin position="143"/>
        <end position="269"/>
    </location>
</feature>
<dbReference type="AlphaFoldDB" id="A0A9K3H7M8"/>
<proteinExistence type="predicted"/>
<keyword evidence="3" id="KW-1185">Reference proteome</keyword>
<dbReference type="Proteomes" id="UP000215914">
    <property type="component" value="Unassembled WGS sequence"/>
</dbReference>
<name>A0A9K3H7M8_HELAN</name>
<accession>A0A9K3H7M8</accession>